<keyword evidence="6" id="KW-1185">Reference proteome</keyword>
<dbReference type="CDD" id="cd01949">
    <property type="entry name" value="GGDEF"/>
    <property type="match status" value="1"/>
</dbReference>
<feature type="domain" description="GGDEF" evidence="4">
    <location>
        <begin position="227"/>
        <end position="356"/>
    </location>
</feature>
<accession>A0ABT3KK61</accession>
<evidence type="ECO:0000256" key="1">
    <source>
        <dbReference type="ARBA" id="ARBA00012528"/>
    </source>
</evidence>
<dbReference type="SMART" id="SM00267">
    <property type="entry name" value="GGDEF"/>
    <property type="match status" value="1"/>
</dbReference>
<dbReference type="Gene3D" id="3.30.70.270">
    <property type="match status" value="1"/>
</dbReference>
<dbReference type="PROSITE" id="PS50887">
    <property type="entry name" value="GGDEF"/>
    <property type="match status" value="1"/>
</dbReference>
<evidence type="ECO:0000256" key="2">
    <source>
        <dbReference type="ARBA" id="ARBA00034247"/>
    </source>
</evidence>
<feature type="transmembrane region" description="Helical" evidence="3">
    <location>
        <begin position="12"/>
        <end position="35"/>
    </location>
</feature>
<gene>
    <name evidence="5" type="ORF">ONZ52_16945</name>
</gene>
<dbReference type="PANTHER" id="PTHR45138:SF9">
    <property type="entry name" value="DIGUANYLATE CYCLASE DGCM-RELATED"/>
    <property type="match status" value="1"/>
</dbReference>
<dbReference type="Pfam" id="PF00990">
    <property type="entry name" value="GGDEF"/>
    <property type="match status" value="1"/>
</dbReference>
<dbReference type="InterPro" id="IPR050469">
    <property type="entry name" value="Diguanylate_Cyclase"/>
</dbReference>
<dbReference type="InterPro" id="IPR029787">
    <property type="entry name" value="Nucleotide_cyclase"/>
</dbReference>
<evidence type="ECO:0000256" key="3">
    <source>
        <dbReference type="SAM" id="Phobius"/>
    </source>
</evidence>
<dbReference type="EC" id="2.7.7.65" evidence="1"/>
<evidence type="ECO:0000313" key="6">
    <source>
        <dbReference type="Proteomes" id="UP001431181"/>
    </source>
</evidence>
<dbReference type="InterPro" id="IPR043128">
    <property type="entry name" value="Rev_trsase/Diguanyl_cyclase"/>
</dbReference>
<keyword evidence="3" id="KW-0812">Transmembrane</keyword>
<dbReference type="RefSeq" id="WP_265219876.1">
    <property type="nucleotide sequence ID" value="NZ_JAPEUL010000009.1"/>
</dbReference>
<protein>
    <recommendedName>
        <fullName evidence="1">diguanylate cyclase</fullName>
        <ecNumber evidence="1">2.7.7.65</ecNumber>
    </recommendedName>
</protein>
<sequence>MPNNLNDHTNILIPATYRLLIVTIFSSAIYAVLFNVYSTPFIIHAFQPAFFTLLHLILFIYLYKSPQKRIHQVINIYGAIILLTSVPNTLYFTIGAWQNKWQFVEIFPPISGMIILSTTLIMLMLPEKLNRLVVVTWSLNALPVLLFLLTHPNELQTPRGYDLLFLFGPASLLILLIIPYQRSINHHMNSISFDLKHSQQLADRDFLTDVLNRRGLENWLNKLDSDSKICVLLIDIDHFKNINDKFGHTIGDHVLVEFASRLRTIYFNDHGLARWGGEEFIMVIVNPSHDLLTTIGPIFKHTLNQLPYRQIGKVTASIGISTIQPKAHFLDLVEEADKAVYYAKSNGRNQVVIYSSALIETKTPD</sequence>
<comment type="catalytic activity">
    <reaction evidence="2">
        <text>2 GTP = 3',3'-c-di-GMP + 2 diphosphate</text>
        <dbReference type="Rhea" id="RHEA:24898"/>
        <dbReference type="ChEBI" id="CHEBI:33019"/>
        <dbReference type="ChEBI" id="CHEBI:37565"/>
        <dbReference type="ChEBI" id="CHEBI:58805"/>
        <dbReference type="EC" id="2.7.7.65"/>
    </reaction>
</comment>
<keyword evidence="3" id="KW-1133">Transmembrane helix</keyword>
<reference evidence="5" key="1">
    <citation type="submission" date="2022-11" db="EMBL/GenBank/DDBJ databases">
        <title>Marinomonas sp. nov., isolated from marine algae.</title>
        <authorList>
            <person name="Choi D.G."/>
            <person name="Kim J.M."/>
            <person name="Lee J.K."/>
            <person name="Baek J.H."/>
            <person name="Jeon C.O."/>
        </authorList>
    </citation>
    <scope>NUCLEOTIDE SEQUENCE</scope>
    <source>
        <strain evidence="5">KJ51-3</strain>
    </source>
</reference>
<feature type="transmembrane region" description="Helical" evidence="3">
    <location>
        <begin position="74"/>
        <end position="94"/>
    </location>
</feature>
<keyword evidence="3" id="KW-0472">Membrane</keyword>
<evidence type="ECO:0000259" key="4">
    <source>
        <dbReference type="PROSITE" id="PS50887"/>
    </source>
</evidence>
<feature type="transmembrane region" description="Helical" evidence="3">
    <location>
        <begin position="106"/>
        <end position="125"/>
    </location>
</feature>
<evidence type="ECO:0000313" key="5">
    <source>
        <dbReference type="EMBL" id="MCW4630526.1"/>
    </source>
</evidence>
<dbReference type="Proteomes" id="UP001431181">
    <property type="component" value="Unassembled WGS sequence"/>
</dbReference>
<feature type="transmembrane region" description="Helical" evidence="3">
    <location>
        <begin position="132"/>
        <end position="151"/>
    </location>
</feature>
<feature type="transmembrane region" description="Helical" evidence="3">
    <location>
        <begin position="41"/>
        <end position="62"/>
    </location>
</feature>
<organism evidence="5 6">
    <name type="scientific">Marinomonas rhodophyticola</name>
    <dbReference type="NCBI Taxonomy" id="2992803"/>
    <lineage>
        <taxon>Bacteria</taxon>
        <taxon>Pseudomonadati</taxon>
        <taxon>Pseudomonadota</taxon>
        <taxon>Gammaproteobacteria</taxon>
        <taxon>Oceanospirillales</taxon>
        <taxon>Oceanospirillaceae</taxon>
        <taxon>Marinomonas</taxon>
    </lineage>
</organism>
<dbReference type="NCBIfam" id="TIGR00254">
    <property type="entry name" value="GGDEF"/>
    <property type="match status" value="1"/>
</dbReference>
<dbReference type="SUPFAM" id="SSF55073">
    <property type="entry name" value="Nucleotide cyclase"/>
    <property type="match status" value="1"/>
</dbReference>
<comment type="caution">
    <text evidence="5">The sequence shown here is derived from an EMBL/GenBank/DDBJ whole genome shotgun (WGS) entry which is preliminary data.</text>
</comment>
<name>A0ABT3KK61_9GAMM</name>
<proteinExistence type="predicted"/>
<feature type="transmembrane region" description="Helical" evidence="3">
    <location>
        <begin position="163"/>
        <end position="180"/>
    </location>
</feature>
<dbReference type="PANTHER" id="PTHR45138">
    <property type="entry name" value="REGULATORY COMPONENTS OF SENSORY TRANSDUCTION SYSTEM"/>
    <property type="match status" value="1"/>
</dbReference>
<dbReference type="InterPro" id="IPR000160">
    <property type="entry name" value="GGDEF_dom"/>
</dbReference>
<dbReference type="EMBL" id="JAPEUL010000009">
    <property type="protein sequence ID" value="MCW4630526.1"/>
    <property type="molecule type" value="Genomic_DNA"/>
</dbReference>